<protein>
    <submittedName>
        <fullName evidence="1">Nucleoid-associated protein</fullName>
    </submittedName>
</protein>
<gene>
    <name evidence="1" type="ORF">NKI36_28555</name>
</gene>
<proteinExistence type="predicted"/>
<dbReference type="Pfam" id="PF04245">
    <property type="entry name" value="NA37"/>
    <property type="match status" value="1"/>
</dbReference>
<dbReference type="InterPro" id="IPR007358">
    <property type="entry name" value="Nucleoid_associated_NdpA"/>
</dbReference>
<name>A0ABV1Z798_9HYPH</name>
<comment type="caution">
    <text evidence="1">The sequence shown here is derived from an EMBL/GenBank/DDBJ whole genome shotgun (WGS) entry which is preliminary data.</text>
</comment>
<keyword evidence="2" id="KW-1185">Reference proteome</keyword>
<reference evidence="1 2" key="1">
    <citation type="journal article" date="2024" name="Proc. Natl. Acad. Sci. U.S.A.">
        <title>The evolutionary genomics of adaptation to stress in wild rhizobium bacteria.</title>
        <authorList>
            <person name="Kehlet-Delgado H."/>
            <person name="Montoya A.P."/>
            <person name="Jensen K.T."/>
            <person name="Wendlandt C.E."/>
            <person name="Dexheimer C."/>
            <person name="Roberts M."/>
            <person name="Torres Martinez L."/>
            <person name="Friesen M.L."/>
            <person name="Griffitts J.S."/>
            <person name="Porter S.S."/>
        </authorList>
    </citation>
    <scope>NUCLEOTIDE SEQUENCE [LARGE SCALE GENOMIC DNA]</scope>
    <source>
        <strain evidence="1 2">M0641</strain>
    </source>
</reference>
<organism evidence="1 2">
    <name type="scientific">Mesorhizobium caraganae</name>
    <dbReference type="NCBI Taxonomy" id="483206"/>
    <lineage>
        <taxon>Bacteria</taxon>
        <taxon>Pseudomonadati</taxon>
        <taxon>Pseudomonadota</taxon>
        <taxon>Alphaproteobacteria</taxon>
        <taxon>Hyphomicrobiales</taxon>
        <taxon>Phyllobacteriaceae</taxon>
        <taxon>Mesorhizobium</taxon>
    </lineage>
</organism>
<evidence type="ECO:0000313" key="2">
    <source>
        <dbReference type="Proteomes" id="UP001433071"/>
    </source>
</evidence>
<dbReference type="EMBL" id="JAMYQB010000032">
    <property type="protein sequence ID" value="MER9407965.1"/>
    <property type="molecule type" value="Genomic_DNA"/>
</dbReference>
<sequence length="361" mass="40005">MLVENLSIGRVVMHEVFQRKDGPNVVPPSYGKDLEILDTKALSHFGMRITDALSAQSKSIEMQIVKTNDASVVGTVRRLVLATDTDFPSISNHMADALADAQKSRGIPGGMLLVFDGKVGGDGKPFLGVIKAEMQSGFQRRLAAAKVVTEFLENIFLTPATRLYKLALFISEDVAVTASTNWRCFVFDSNITAARRENAAVYFYDGFLGCAFPESGKYETAKFFDLTKEFVRTAVNDRDLRRDLGDALFAFVKVDQAPTFTSQQFGDTYLPPELRDPFNKFLEAKKFPTNRAVVRDISEMGGRLRRRKYKFGPDIEFSASPDAIRNGTVTIKDVPAGDVSDGEAAASWTRITVRRPVTEQL</sequence>
<evidence type="ECO:0000313" key="1">
    <source>
        <dbReference type="EMBL" id="MER9407965.1"/>
    </source>
</evidence>
<accession>A0ABV1Z798</accession>
<dbReference type="RefSeq" id="WP_352561943.1">
    <property type="nucleotide sequence ID" value="NZ_JAMYQB010000032.1"/>
</dbReference>
<dbReference type="Proteomes" id="UP001433071">
    <property type="component" value="Unassembled WGS sequence"/>
</dbReference>